<dbReference type="InterPro" id="IPR000182">
    <property type="entry name" value="GNAT_dom"/>
</dbReference>
<name>A0A2K4FE67_9STAP</name>
<dbReference type="InterPro" id="IPR052829">
    <property type="entry name" value="N-acetyltransferase_domain"/>
</dbReference>
<keyword evidence="3" id="KW-1185">Reference proteome</keyword>
<evidence type="ECO:0000313" key="3">
    <source>
        <dbReference type="Proteomes" id="UP000242712"/>
    </source>
</evidence>
<dbReference type="Gene3D" id="3.40.630.30">
    <property type="match status" value="1"/>
</dbReference>
<accession>A0A2K4FE67</accession>
<dbReference type="InterPro" id="IPR016181">
    <property type="entry name" value="Acyl_CoA_acyltransferase"/>
</dbReference>
<evidence type="ECO:0000259" key="1">
    <source>
        <dbReference type="PROSITE" id="PS51186"/>
    </source>
</evidence>
<organism evidence="2 3">
    <name type="scientific">Staphylococcus argensis</name>
    <dbReference type="NCBI Taxonomy" id="1607738"/>
    <lineage>
        <taxon>Bacteria</taxon>
        <taxon>Bacillati</taxon>
        <taxon>Bacillota</taxon>
        <taxon>Bacilli</taxon>
        <taxon>Bacillales</taxon>
        <taxon>Staphylococcaceae</taxon>
        <taxon>Staphylococcus</taxon>
    </lineage>
</organism>
<feature type="domain" description="N-acetyltransferase" evidence="1">
    <location>
        <begin position="1"/>
        <end position="185"/>
    </location>
</feature>
<reference evidence="2 3" key="1">
    <citation type="submission" date="2017-08" db="EMBL/GenBank/DDBJ databases">
        <title>Draft genome sequences of 64 type strains of genus Staph aureus.</title>
        <authorList>
            <person name="Cole K."/>
            <person name="Golubchik T."/>
            <person name="Russell J."/>
            <person name="Foster D."/>
            <person name="Llewelyn M."/>
            <person name="Wilson D."/>
            <person name="Crook D."/>
            <person name="Paul J."/>
        </authorList>
    </citation>
    <scope>NUCLEOTIDE SEQUENCE [LARGE SCALE GENOMIC DNA]</scope>
    <source>
        <strain evidence="2 3">DSM 29875</strain>
    </source>
</reference>
<dbReference type="GeneID" id="98297223"/>
<dbReference type="Proteomes" id="UP000242712">
    <property type="component" value="Unassembled WGS sequence"/>
</dbReference>
<dbReference type="SUPFAM" id="SSF55729">
    <property type="entry name" value="Acyl-CoA N-acyltransferases (Nat)"/>
    <property type="match status" value="1"/>
</dbReference>
<dbReference type="EMBL" id="PPPX01000001">
    <property type="protein sequence ID" value="POA09649.1"/>
    <property type="molecule type" value="Genomic_DNA"/>
</dbReference>
<dbReference type="CDD" id="cd04301">
    <property type="entry name" value="NAT_SF"/>
    <property type="match status" value="1"/>
</dbReference>
<gene>
    <name evidence="2" type="ORF">CD039_02580</name>
</gene>
<dbReference type="PANTHER" id="PTHR43259:SF1">
    <property type="entry name" value="N-ACETYLTRANSFERASE DOMAIN-CONTAINING PROTEIN"/>
    <property type="match status" value="1"/>
</dbReference>
<dbReference type="PANTHER" id="PTHR43259">
    <property type="entry name" value="SPT10P"/>
    <property type="match status" value="1"/>
</dbReference>
<dbReference type="AlphaFoldDB" id="A0A2K4FE67"/>
<dbReference type="OrthoDB" id="5319888at2"/>
<protein>
    <submittedName>
        <fullName evidence="2">GNAT family N-acetyltransferase</fullName>
    </submittedName>
</protein>
<sequence length="195" mass="22660">MIRKAQPEDTEQLARLSYIIWEGLETDLVRHIERTRLLDVIERSMTDVKYRGHIDNIWVYLIEGQVAGCLIAYPGKDEMELEKAWLELDLDADIRSYGLPMPTKEAKDDEWYIETVATFPEYRGRGVATALFRHVIGQHPDYQWSLNCDVDNTGALSLYHKLGFESAGTIDLYGHEHYHMVLSDVARERYRSNHS</sequence>
<proteinExistence type="predicted"/>
<dbReference type="PROSITE" id="PS51186">
    <property type="entry name" value="GNAT"/>
    <property type="match status" value="1"/>
</dbReference>
<keyword evidence="2" id="KW-0808">Transferase</keyword>
<dbReference type="RefSeq" id="WP_103370999.1">
    <property type="nucleotide sequence ID" value="NZ_CBCRVO010000001.1"/>
</dbReference>
<dbReference type="Pfam" id="PF00583">
    <property type="entry name" value="Acetyltransf_1"/>
    <property type="match status" value="1"/>
</dbReference>
<evidence type="ECO:0000313" key="2">
    <source>
        <dbReference type="EMBL" id="POA09649.1"/>
    </source>
</evidence>
<dbReference type="GO" id="GO:0016747">
    <property type="term" value="F:acyltransferase activity, transferring groups other than amino-acyl groups"/>
    <property type="evidence" value="ECO:0007669"/>
    <property type="project" value="InterPro"/>
</dbReference>
<comment type="caution">
    <text evidence="2">The sequence shown here is derived from an EMBL/GenBank/DDBJ whole genome shotgun (WGS) entry which is preliminary data.</text>
</comment>